<dbReference type="EMBL" id="BGPR01003490">
    <property type="protein sequence ID" value="GBM88772.1"/>
    <property type="molecule type" value="Genomic_DNA"/>
</dbReference>
<reference evidence="1 2" key="1">
    <citation type="journal article" date="2019" name="Sci. Rep.">
        <title>Orb-weaving spider Araneus ventricosus genome elucidates the spidroin gene catalogue.</title>
        <authorList>
            <person name="Kono N."/>
            <person name="Nakamura H."/>
            <person name="Ohtoshi R."/>
            <person name="Moran D.A.P."/>
            <person name="Shinohara A."/>
            <person name="Yoshida Y."/>
            <person name="Fujiwara M."/>
            <person name="Mori M."/>
            <person name="Tomita M."/>
            <person name="Arakawa K."/>
        </authorList>
    </citation>
    <scope>NUCLEOTIDE SEQUENCE [LARGE SCALE GENOMIC DNA]</scope>
</reference>
<keyword evidence="2" id="KW-1185">Reference proteome</keyword>
<gene>
    <name evidence="1" type="ORF">AVEN_100362_1</name>
</gene>
<dbReference type="AlphaFoldDB" id="A0A4Y2JHI5"/>
<evidence type="ECO:0000313" key="1">
    <source>
        <dbReference type="EMBL" id="GBM88772.1"/>
    </source>
</evidence>
<organism evidence="1 2">
    <name type="scientific">Araneus ventricosus</name>
    <name type="common">Orbweaver spider</name>
    <name type="synonym">Epeira ventricosa</name>
    <dbReference type="NCBI Taxonomy" id="182803"/>
    <lineage>
        <taxon>Eukaryota</taxon>
        <taxon>Metazoa</taxon>
        <taxon>Ecdysozoa</taxon>
        <taxon>Arthropoda</taxon>
        <taxon>Chelicerata</taxon>
        <taxon>Arachnida</taxon>
        <taxon>Araneae</taxon>
        <taxon>Araneomorphae</taxon>
        <taxon>Entelegynae</taxon>
        <taxon>Araneoidea</taxon>
        <taxon>Araneidae</taxon>
        <taxon>Araneus</taxon>
    </lineage>
</organism>
<sequence>MHEHYKKTTENLFVFEVRLVTHRSSILLLLSNPSDLNQIRSMRSFAFINSSTKTGRLNRSSYTKSTQLTSPMVVSVSNSTRTKSEWNRYDLGCGTT</sequence>
<proteinExistence type="predicted"/>
<accession>A0A4Y2JHI5</accession>
<protein>
    <submittedName>
        <fullName evidence="1">Uncharacterized protein</fullName>
    </submittedName>
</protein>
<evidence type="ECO:0000313" key="2">
    <source>
        <dbReference type="Proteomes" id="UP000499080"/>
    </source>
</evidence>
<comment type="caution">
    <text evidence="1">The sequence shown here is derived from an EMBL/GenBank/DDBJ whole genome shotgun (WGS) entry which is preliminary data.</text>
</comment>
<name>A0A4Y2JHI5_ARAVE</name>
<dbReference type="Proteomes" id="UP000499080">
    <property type="component" value="Unassembled WGS sequence"/>
</dbReference>